<dbReference type="PROSITE" id="PS51843">
    <property type="entry name" value="NR_LBD"/>
    <property type="match status" value="1"/>
</dbReference>
<dbReference type="SMART" id="SM00430">
    <property type="entry name" value="HOLI"/>
    <property type="match status" value="1"/>
</dbReference>
<feature type="domain" description="NR LBD" evidence="11">
    <location>
        <begin position="139"/>
        <end position="384"/>
    </location>
</feature>
<dbReference type="PRINTS" id="PR00546">
    <property type="entry name" value="THYROIDHORMR"/>
</dbReference>
<keyword evidence="4" id="KW-0863">Zinc-finger</keyword>
<dbReference type="InterPro" id="IPR035500">
    <property type="entry name" value="NHR-like_dom_sf"/>
</dbReference>
<dbReference type="PANTHER" id="PTHR45805">
    <property type="entry name" value="NUCLEAR HORMONE RECEPTOR HR3-RELATED"/>
    <property type="match status" value="1"/>
</dbReference>
<evidence type="ECO:0000256" key="2">
    <source>
        <dbReference type="ARBA" id="ARBA00008092"/>
    </source>
</evidence>
<dbReference type="GO" id="GO:0000978">
    <property type="term" value="F:RNA polymerase II cis-regulatory region sequence-specific DNA binding"/>
    <property type="evidence" value="ECO:0007669"/>
    <property type="project" value="TreeGrafter"/>
</dbReference>
<proteinExistence type="inferred from homology"/>
<keyword evidence="6" id="KW-0805">Transcription regulation</keyword>
<dbReference type="InterPro" id="IPR001728">
    <property type="entry name" value="ThyrH_rcpt"/>
</dbReference>
<evidence type="ECO:0000313" key="12">
    <source>
        <dbReference type="EMBL" id="MBY07513.1"/>
    </source>
</evidence>
<evidence type="ECO:0000256" key="8">
    <source>
        <dbReference type="ARBA" id="ARBA00023163"/>
    </source>
</evidence>
<organism evidence="12">
    <name type="scientific">Ornithodoros turicata</name>
    <dbReference type="NCBI Taxonomy" id="34597"/>
    <lineage>
        <taxon>Eukaryota</taxon>
        <taxon>Metazoa</taxon>
        <taxon>Ecdysozoa</taxon>
        <taxon>Arthropoda</taxon>
        <taxon>Chelicerata</taxon>
        <taxon>Arachnida</taxon>
        <taxon>Acari</taxon>
        <taxon>Parasitiformes</taxon>
        <taxon>Ixodida</taxon>
        <taxon>Ixodoidea</taxon>
        <taxon>Argasidae</taxon>
        <taxon>Ornithodorinae</taxon>
        <taxon>Ornithodoros</taxon>
    </lineage>
</organism>
<evidence type="ECO:0000256" key="3">
    <source>
        <dbReference type="ARBA" id="ARBA00022723"/>
    </source>
</evidence>
<dbReference type="InterPro" id="IPR000536">
    <property type="entry name" value="Nucl_hrmn_rcpt_lig-bd"/>
</dbReference>
<evidence type="ECO:0000259" key="11">
    <source>
        <dbReference type="PROSITE" id="PS51843"/>
    </source>
</evidence>
<dbReference type="Gene3D" id="1.10.565.10">
    <property type="entry name" value="Retinoid X Receptor"/>
    <property type="match status" value="1"/>
</dbReference>
<name>A0A2R5LDB7_9ACAR</name>
<keyword evidence="9 12" id="KW-0675">Receptor</keyword>
<keyword evidence="5" id="KW-0862">Zinc</keyword>
<evidence type="ECO:0000256" key="6">
    <source>
        <dbReference type="ARBA" id="ARBA00023015"/>
    </source>
</evidence>
<accession>A0A2R5LDB7</accession>
<dbReference type="PRINTS" id="PR00398">
    <property type="entry name" value="STRDHORMONER"/>
</dbReference>
<comment type="similarity">
    <text evidence="2">Belongs to the nuclear hormone receptor family. NR1 subfamily.</text>
</comment>
<feature type="region of interest" description="Disordered" evidence="10">
    <location>
        <begin position="1"/>
        <end position="58"/>
    </location>
</feature>
<keyword evidence="7" id="KW-0238">DNA-binding</keyword>
<dbReference type="InterPro" id="IPR001723">
    <property type="entry name" value="Nuclear_hrmn_rcpt"/>
</dbReference>
<dbReference type="Pfam" id="PF00104">
    <property type="entry name" value="Hormone_recep"/>
    <property type="match status" value="1"/>
</dbReference>
<evidence type="ECO:0000256" key="5">
    <source>
        <dbReference type="ARBA" id="ARBA00022833"/>
    </source>
</evidence>
<reference evidence="12" key="1">
    <citation type="submission" date="2018-03" db="EMBL/GenBank/DDBJ databases">
        <title>The relapsing fever spirochete Borrelia turicatae persists in the highly oxidative environment of its soft-bodied tick vector.</title>
        <authorList>
            <person name="Bourret T.J."/>
            <person name="Boyle W.K."/>
            <person name="Valenzuela J.G."/>
            <person name="Oliveira F."/>
            <person name="Lopez J.E."/>
        </authorList>
    </citation>
    <scope>NUCLEOTIDE SEQUENCE</scope>
    <source>
        <strain evidence="12">Kansas strain/isolate</strain>
        <tissue evidence="12">Salivary glands</tissue>
    </source>
</reference>
<dbReference type="GO" id="GO:0008270">
    <property type="term" value="F:zinc ion binding"/>
    <property type="evidence" value="ECO:0007669"/>
    <property type="project" value="UniProtKB-KW"/>
</dbReference>
<protein>
    <submittedName>
        <fullName evidence="12">Putative hormone receptor hr3</fullName>
    </submittedName>
</protein>
<evidence type="ECO:0000256" key="7">
    <source>
        <dbReference type="ARBA" id="ARBA00023125"/>
    </source>
</evidence>
<dbReference type="GO" id="GO:0004879">
    <property type="term" value="F:nuclear receptor activity"/>
    <property type="evidence" value="ECO:0007669"/>
    <property type="project" value="InterPro"/>
</dbReference>
<keyword evidence="8" id="KW-0804">Transcription</keyword>
<evidence type="ECO:0000256" key="9">
    <source>
        <dbReference type="ARBA" id="ARBA00023170"/>
    </source>
</evidence>
<keyword evidence="3" id="KW-0479">Metal-binding</keyword>
<evidence type="ECO:0000256" key="4">
    <source>
        <dbReference type="ARBA" id="ARBA00022771"/>
    </source>
</evidence>
<dbReference type="AlphaFoldDB" id="A0A2R5LDB7"/>
<dbReference type="PANTHER" id="PTHR45805:SF2">
    <property type="entry name" value="NUCLEAR HORMONE RECEPTOR HR3-RELATED"/>
    <property type="match status" value="1"/>
</dbReference>
<sequence length="386" mass="43492">MSKKQREKVEDEVRFHRAQLVRPQGQTTGVTQPAQTTETSPDSSVFDQQQTPSSSNQITVPFINGSYTYTDDLGTYTPNGYAYTTTTGPTIAFEMSTDYVDSTTFEQRQQRQLDTVPDTNGLLATTTTPVPATTSISSHLDLLAKTVSDAHNRTCLYSTDQIQDLMRKPLDISHVMMYKNMAHEELWLDCAQKLTQIIQQIIEFAKMVPGFMKLSQDDQIVLLKAGSFELCILRMSRYYDVNTGSVLYNDSLLPMDAFITQETLEMKLVNNVFTFVKSTAEMKLTETELALYSAYVLLSPDRPGLKGITEVQRLSSAILKSLRYELSNTHELPYKGDVSAFDCLLAKLPTLREASVLHMDALGKFRRAFPHLEFPALHKELFSVDV</sequence>
<comment type="subcellular location">
    <subcellularLocation>
        <location evidence="1">Nucleus</location>
    </subcellularLocation>
</comment>
<dbReference type="SUPFAM" id="SSF48508">
    <property type="entry name" value="Nuclear receptor ligand-binding domain"/>
    <property type="match status" value="1"/>
</dbReference>
<dbReference type="EMBL" id="GGLE01003387">
    <property type="protein sequence ID" value="MBY07513.1"/>
    <property type="molecule type" value="Transcribed_RNA"/>
</dbReference>
<dbReference type="GO" id="GO:0005634">
    <property type="term" value="C:nucleus"/>
    <property type="evidence" value="ECO:0007669"/>
    <property type="project" value="UniProtKB-SubCell"/>
</dbReference>
<evidence type="ECO:0000256" key="10">
    <source>
        <dbReference type="SAM" id="MobiDB-lite"/>
    </source>
</evidence>
<evidence type="ECO:0000256" key="1">
    <source>
        <dbReference type="ARBA" id="ARBA00004123"/>
    </source>
</evidence>
<feature type="compositionally biased region" description="Polar residues" evidence="10">
    <location>
        <begin position="24"/>
        <end position="58"/>
    </location>
</feature>